<proteinExistence type="inferred from homology"/>
<dbReference type="RefSeq" id="WP_105516484.1">
    <property type="nucleotide sequence ID" value="NZ_PVEP01000014.1"/>
</dbReference>
<name>A0A2S8RYL9_9RHOB</name>
<evidence type="ECO:0000313" key="8">
    <source>
        <dbReference type="EMBL" id="PQV53621.1"/>
    </source>
</evidence>
<evidence type="ECO:0000256" key="6">
    <source>
        <dbReference type="PIRNR" id="PIRNR000535"/>
    </source>
</evidence>
<dbReference type="GO" id="GO:0005829">
    <property type="term" value="C:cytosol"/>
    <property type="evidence" value="ECO:0007669"/>
    <property type="project" value="TreeGrafter"/>
</dbReference>
<evidence type="ECO:0000256" key="2">
    <source>
        <dbReference type="ARBA" id="ARBA00022679"/>
    </source>
</evidence>
<dbReference type="InterPro" id="IPR011611">
    <property type="entry name" value="PfkB_dom"/>
</dbReference>
<dbReference type="PANTHER" id="PTHR46566:SF2">
    <property type="entry name" value="ATP-DEPENDENT 6-PHOSPHOFRUCTOKINASE ISOZYME 2"/>
    <property type="match status" value="1"/>
</dbReference>
<dbReference type="AlphaFoldDB" id="A0A2S8RYL9"/>
<evidence type="ECO:0000256" key="4">
    <source>
        <dbReference type="ARBA" id="ARBA00022777"/>
    </source>
</evidence>
<evidence type="ECO:0000256" key="1">
    <source>
        <dbReference type="ARBA" id="ARBA00010688"/>
    </source>
</evidence>
<feature type="domain" description="Carbohydrate kinase PfkB" evidence="7">
    <location>
        <begin position="17"/>
        <end position="296"/>
    </location>
</feature>
<dbReference type="PANTHER" id="PTHR46566">
    <property type="entry name" value="1-PHOSPHOFRUCTOKINASE-RELATED"/>
    <property type="match status" value="1"/>
</dbReference>
<keyword evidence="9" id="KW-1185">Reference proteome</keyword>
<protein>
    <recommendedName>
        <fullName evidence="6">Phosphofructokinase</fullName>
    </recommendedName>
</protein>
<dbReference type="NCBIfam" id="TIGR03168">
    <property type="entry name" value="1-PFK"/>
    <property type="match status" value="1"/>
</dbReference>
<gene>
    <name evidence="8" type="ORF">LX70_03943</name>
</gene>
<dbReference type="PIRSF" id="PIRSF000535">
    <property type="entry name" value="1PFK/6PFK/LacC"/>
    <property type="match status" value="1"/>
</dbReference>
<keyword evidence="4 8" id="KW-0418">Kinase</keyword>
<dbReference type="CDD" id="cd01164">
    <property type="entry name" value="FruK_PfkB_like"/>
    <property type="match status" value="1"/>
</dbReference>
<keyword evidence="5" id="KW-0067">ATP-binding</keyword>
<dbReference type="Proteomes" id="UP000238338">
    <property type="component" value="Unassembled WGS sequence"/>
</dbReference>
<dbReference type="GO" id="GO:0005524">
    <property type="term" value="F:ATP binding"/>
    <property type="evidence" value="ECO:0007669"/>
    <property type="project" value="UniProtKB-KW"/>
</dbReference>
<sequence length="314" mass="32314">MTPIVTVTLNPALDVSTATETVAPGRKLRCEAPRIDPGGGGINVSRVIRRLGGHSLALVALAGATGERLKQALEADGIAARYLRAPGETRESLSVIDRTTGEQYRFVLPGTQWGVDDGEAALDAVAVATPPGALVVMSGSQPPGLAPDLPAELARRLAPKGAHLILDTSGAALAAARHSPHPAHVLRMDEVEAEALAGRPLPERTHTADFAEELIRDGAAQIVIIARGADGSVLATQGARHFCRAAQVPVNSKTGAGDSFLAAFTLALAQEADHPTALTAAVAAASAAVMTEATELCRAEDALRLIADCPSTQL</sequence>
<dbReference type="Pfam" id="PF00294">
    <property type="entry name" value="PfkB"/>
    <property type="match status" value="1"/>
</dbReference>
<dbReference type="InterPro" id="IPR029056">
    <property type="entry name" value="Ribokinase-like"/>
</dbReference>
<evidence type="ECO:0000259" key="7">
    <source>
        <dbReference type="Pfam" id="PF00294"/>
    </source>
</evidence>
<dbReference type="SUPFAM" id="SSF53613">
    <property type="entry name" value="Ribokinase-like"/>
    <property type="match status" value="1"/>
</dbReference>
<accession>A0A2S8RYL9</accession>
<dbReference type="InterPro" id="IPR017583">
    <property type="entry name" value="Tagatose/fructose_Pkinase"/>
</dbReference>
<evidence type="ECO:0000256" key="3">
    <source>
        <dbReference type="ARBA" id="ARBA00022741"/>
    </source>
</evidence>
<comment type="similarity">
    <text evidence="1 6">Belongs to the carbohydrate kinase PfkB family.</text>
</comment>
<dbReference type="EMBL" id="PVEP01000014">
    <property type="protein sequence ID" value="PQV53621.1"/>
    <property type="molecule type" value="Genomic_DNA"/>
</dbReference>
<evidence type="ECO:0000313" key="9">
    <source>
        <dbReference type="Proteomes" id="UP000238338"/>
    </source>
</evidence>
<dbReference type="OrthoDB" id="9801219at2"/>
<keyword evidence="3" id="KW-0547">Nucleotide-binding</keyword>
<organism evidence="8 9">
    <name type="scientific">Albidovulum denitrificans</name>
    <dbReference type="NCBI Taxonomy" id="404881"/>
    <lineage>
        <taxon>Bacteria</taxon>
        <taxon>Pseudomonadati</taxon>
        <taxon>Pseudomonadota</taxon>
        <taxon>Alphaproteobacteria</taxon>
        <taxon>Rhodobacterales</taxon>
        <taxon>Paracoccaceae</taxon>
        <taxon>Albidovulum</taxon>
    </lineage>
</organism>
<dbReference type="GO" id="GO:0003872">
    <property type="term" value="F:6-phosphofructokinase activity"/>
    <property type="evidence" value="ECO:0007669"/>
    <property type="project" value="TreeGrafter"/>
</dbReference>
<keyword evidence="2 6" id="KW-0808">Transferase</keyword>
<reference evidence="8 9" key="1">
    <citation type="submission" date="2018-02" db="EMBL/GenBank/DDBJ databases">
        <title>Genomic Encyclopedia of Archaeal and Bacterial Type Strains, Phase II (KMG-II): from individual species to whole genera.</title>
        <authorList>
            <person name="Goeker M."/>
        </authorList>
    </citation>
    <scope>NUCLEOTIDE SEQUENCE [LARGE SCALE GENOMIC DNA]</scope>
    <source>
        <strain evidence="8 9">DSM 18921</strain>
    </source>
</reference>
<evidence type="ECO:0000256" key="5">
    <source>
        <dbReference type="ARBA" id="ARBA00022840"/>
    </source>
</evidence>
<dbReference type="Gene3D" id="3.40.1190.20">
    <property type="match status" value="1"/>
</dbReference>
<comment type="caution">
    <text evidence="8">The sequence shown here is derived from an EMBL/GenBank/DDBJ whole genome shotgun (WGS) entry which is preliminary data.</text>
</comment>